<dbReference type="EMBL" id="UZAE01005613">
    <property type="protein sequence ID" value="VDO01746.1"/>
    <property type="molecule type" value="Genomic_DNA"/>
</dbReference>
<name>A0A0R3TFQ1_RODNA</name>
<accession>A0A0R3TFQ1</accession>
<reference evidence="3" key="1">
    <citation type="submission" date="2017-02" db="UniProtKB">
        <authorList>
            <consortium name="WormBaseParasite"/>
        </authorList>
    </citation>
    <scope>IDENTIFICATION</scope>
</reference>
<evidence type="ECO:0000313" key="1">
    <source>
        <dbReference type="EMBL" id="VDO01746.1"/>
    </source>
</evidence>
<dbReference type="WBParaSite" id="HNAJ_0000589201-mRNA-1">
    <property type="protein sequence ID" value="HNAJ_0000589201-mRNA-1"/>
    <property type="gene ID" value="HNAJ_0000589201"/>
</dbReference>
<dbReference type="Proteomes" id="UP000278807">
    <property type="component" value="Unassembled WGS sequence"/>
</dbReference>
<protein>
    <submittedName>
        <fullName evidence="3">TIP41-like protein</fullName>
    </submittedName>
</protein>
<keyword evidence="2" id="KW-1185">Reference proteome</keyword>
<evidence type="ECO:0000313" key="2">
    <source>
        <dbReference type="Proteomes" id="UP000278807"/>
    </source>
</evidence>
<organism evidence="3">
    <name type="scientific">Rodentolepis nana</name>
    <name type="common">Dwarf tapeworm</name>
    <name type="synonym">Hymenolepis nana</name>
    <dbReference type="NCBI Taxonomy" id="102285"/>
    <lineage>
        <taxon>Eukaryota</taxon>
        <taxon>Metazoa</taxon>
        <taxon>Spiralia</taxon>
        <taxon>Lophotrochozoa</taxon>
        <taxon>Platyhelminthes</taxon>
        <taxon>Cestoda</taxon>
        <taxon>Eucestoda</taxon>
        <taxon>Cyclophyllidea</taxon>
        <taxon>Hymenolepididae</taxon>
        <taxon>Rodentolepis</taxon>
    </lineage>
</organism>
<gene>
    <name evidence="1" type="ORF">HNAJ_LOCUS5886</name>
</gene>
<reference evidence="1 2" key="2">
    <citation type="submission" date="2018-11" db="EMBL/GenBank/DDBJ databases">
        <authorList>
            <consortium name="Pathogen Informatics"/>
        </authorList>
    </citation>
    <scope>NUCLEOTIDE SEQUENCE [LARGE SCALE GENOMIC DNA]</scope>
</reference>
<evidence type="ECO:0000313" key="3">
    <source>
        <dbReference type="WBParaSite" id="HNAJ_0000589201-mRNA-1"/>
    </source>
</evidence>
<sequence>MEGSANKALEKRSASARLIMLERTVLEVNVVTLTASTYILTIKQQLIDSQFYKNEEFYWVLQEYFVFHSVGLLIQVEMNLYVNGLPINWSYVDKTESGISNAACKKVM</sequence>
<proteinExistence type="predicted"/>
<dbReference type="AlphaFoldDB" id="A0A0R3TFQ1"/>